<evidence type="ECO:0000256" key="1">
    <source>
        <dbReference type="SAM" id="Phobius"/>
    </source>
</evidence>
<feature type="transmembrane region" description="Helical" evidence="1">
    <location>
        <begin position="48"/>
        <end position="67"/>
    </location>
</feature>
<evidence type="ECO:0000313" key="2">
    <source>
        <dbReference type="EMBL" id="QTD57119.1"/>
    </source>
</evidence>
<keyword evidence="1" id="KW-0472">Membrane</keyword>
<dbReference type="RefSeq" id="WP_207989349.1">
    <property type="nucleotide sequence ID" value="NZ_CP071794.1"/>
</dbReference>
<proteinExistence type="predicted"/>
<sequence length="141" mass="15310">MRPTSIIQFERFYLGALGIGLVGNILNWDNATAMLQADPNVAMLGSGFLVISTVVGLAISLLLWFLAARKAVGVAKWIITIFFAIGLISIPFSLGQLNGLAIAISLVTMAMQAIAVYMLFRPDAKKWFAGEKTVDLEKTFE</sequence>
<keyword evidence="1" id="KW-0812">Transmembrane</keyword>
<protein>
    <submittedName>
        <fullName evidence="2">Uncharacterized protein</fullName>
    </submittedName>
</protein>
<accession>A0ABX7T9B2</accession>
<feature type="transmembrane region" description="Helical" evidence="1">
    <location>
        <begin position="12"/>
        <end position="28"/>
    </location>
</feature>
<organism evidence="2 3">
    <name type="scientific">Parasphingorhabdus cellanae</name>
    <dbReference type="NCBI Taxonomy" id="2806553"/>
    <lineage>
        <taxon>Bacteria</taxon>
        <taxon>Pseudomonadati</taxon>
        <taxon>Pseudomonadota</taxon>
        <taxon>Alphaproteobacteria</taxon>
        <taxon>Sphingomonadales</taxon>
        <taxon>Sphingomonadaceae</taxon>
        <taxon>Parasphingorhabdus</taxon>
    </lineage>
</organism>
<gene>
    <name evidence="2" type="ORF">J4G78_06100</name>
</gene>
<feature type="transmembrane region" description="Helical" evidence="1">
    <location>
        <begin position="100"/>
        <end position="120"/>
    </location>
</feature>
<keyword evidence="3" id="KW-1185">Reference proteome</keyword>
<name>A0ABX7T9B2_9SPHN</name>
<dbReference type="EMBL" id="CP071794">
    <property type="protein sequence ID" value="QTD57119.1"/>
    <property type="molecule type" value="Genomic_DNA"/>
</dbReference>
<keyword evidence="1" id="KW-1133">Transmembrane helix</keyword>
<dbReference type="Proteomes" id="UP000663923">
    <property type="component" value="Chromosome"/>
</dbReference>
<reference evidence="2 3" key="1">
    <citation type="submission" date="2021-03" db="EMBL/GenBank/DDBJ databases">
        <title>Complete genome of Parasphingorhabdus_sp.JHSY0214.</title>
        <authorList>
            <person name="Yoo J.H."/>
            <person name="Bae J.W."/>
        </authorList>
    </citation>
    <scope>NUCLEOTIDE SEQUENCE [LARGE SCALE GENOMIC DNA]</scope>
    <source>
        <strain evidence="2 3">JHSY0214</strain>
    </source>
</reference>
<feature type="transmembrane region" description="Helical" evidence="1">
    <location>
        <begin position="74"/>
        <end position="94"/>
    </location>
</feature>
<evidence type="ECO:0000313" key="3">
    <source>
        <dbReference type="Proteomes" id="UP000663923"/>
    </source>
</evidence>